<evidence type="ECO:0000313" key="4">
    <source>
        <dbReference type="Proteomes" id="UP000229329"/>
    </source>
</evidence>
<dbReference type="Proteomes" id="UP000229329">
    <property type="component" value="Unassembled WGS sequence"/>
</dbReference>
<keyword evidence="1" id="KW-0732">Signal</keyword>
<evidence type="ECO:0000259" key="2">
    <source>
        <dbReference type="Pfam" id="PF16747"/>
    </source>
</evidence>
<dbReference type="InterPro" id="IPR031939">
    <property type="entry name" value="Adhesin_E-like"/>
</dbReference>
<accession>A0A2M8S2E2</accession>
<dbReference type="EMBL" id="PHHA01000016">
    <property type="protein sequence ID" value="PJG85305.1"/>
    <property type="molecule type" value="Genomic_DNA"/>
</dbReference>
<feature type="signal peptide" evidence="1">
    <location>
        <begin position="1"/>
        <end position="21"/>
    </location>
</feature>
<gene>
    <name evidence="3" type="ORF">CVP05_06985</name>
</gene>
<reference evidence="3 4" key="1">
    <citation type="submission" date="2017-11" db="EMBL/GenBank/DDBJ databases">
        <title>Reclassification of Bisgaard taxon 7 as Conservatibacter flavescens gen. nov., sp. nov.</title>
        <authorList>
            <person name="Christensen H."/>
        </authorList>
    </citation>
    <scope>NUCLEOTIDE SEQUENCE [LARGE SCALE GENOMIC DNA]</scope>
    <source>
        <strain evidence="3 4">7_4</strain>
    </source>
</reference>
<comment type="caution">
    <text evidence="3">The sequence shown here is derived from an EMBL/GenBank/DDBJ whole genome shotgun (WGS) entry which is preliminary data.</text>
</comment>
<keyword evidence="4" id="KW-1185">Reference proteome</keyword>
<dbReference type="Gene3D" id="2.40.128.710">
    <property type="entry name" value="Surface-adhesin protein E"/>
    <property type="match status" value="1"/>
</dbReference>
<dbReference type="Pfam" id="PF16747">
    <property type="entry name" value="Adhesin_E"/>
    <property type="match status" value="1"/>
</dbReference>
<proteinExistence type="predicted"/>
<evidence type="ECO:0000313" key="3">
    <source>
        <dbReference type="EMBL" id="PJG85305.1"/>
    </source>
</evidence>
<feature type="chain" id="PRO_5014954769" description="Surface-adhesin protein E-like domain-containing protein" evidence="1">
    <location>
        <begin position="22"/>
        <end position="156"/>
    </location>
</feature>
<protein>
    <recommendedName>
        <fullName evidence="2">Surface-adhesin protein E-like domain-containing protein</fullName>
    </recommendedName>
</protein>
<dbReference type="AlphaFoldDB" id="A0A2M8S2E2"/>
<evidence type="ECO:0000256" key="1">
    <source>
        <dbReference type="SAM" id="SignalP"/>
    </source>
</evidence>
<sequence>MKKVFLSCAMILALNACTSQHSQMVDLVTPKEPAEGFVQVLAEKDYYIDSASIWIDNQSPEVINFDMVTNLSKGQLGFKDHPNEIGKSIRSHKNVNCKTNTYSRTGEMVYSRFWGEGVELKRHRQLYKTTDIIEGSSLDTVAKVMCANFYRPQAPK</sequence>
<dbReference type="InterPro" id="IPR043088">
    <property type="entry name" value="Adhesin_E"/>
</dbReference>
<dbReference type="RefSeq" id="WP_100288861.1">
    <property type="nucleotide sequence ID" value="NZ_PHHA01000016.1"/>
</dbReference>
<dbReference type="OrthoDB" id="5690556at2"/>
<organism evidence="3 4">
    <name type="scientific">Conservatibacter flavescens</name>
    <dbReference type="NCBI Taxonomy" id="28161"/>
    <lineage>
        <taxon>Bacteria</taxon>
        <taxon>Pseudomonadati</taxon>
        <taxon>Pseudomonadota</taxon>
        <taxon>Gammaproteobacteria</taxon>
        <taxon>Pasteurellales</taxon>
        <taxon>Pasteurellaceae</taxon>
        <taxon>Conservatibacter</taxon>
    </lineage>
</organism>
<name>A0A2M8S2E2_9PAST</name>
<feature type="domain" description="Surface-adhesin protein E-like" evidence="2">
    <location>
        <begin position="43"/>
        <end position="147"/>
    </location>
</feature>